<feature type="compositionally biased region" description="Polar residues" evidence="1">
    <location>
        <begin position="664"/>
        <end position="673"/>
    </location>
</feature>
<evidence type="ECO:0000256" key="2">
    <source>
        <dbReference type="SAM" id="Phobius"/>
    </source>
</evidence>
<dbReference type="EMBL" id="JH921431">
    <property type="protein sequence ID" value="EKD19512.1"/>
    <property type="molecule type" value="Genomic_DNA"/>
</dbReference>
<feature type="compositionally biased region" description="Basic residues" evidence="1">
    <location>
        <begin position="874"/>
        <end position="884"/>
    </location>
</feature>
<protein>
    <submittedName>
        <fullName evidence="3">Uncharacterized protein</fullName>
    </submittedName>
</protein>
<keyword evidence="4" id="KW-1185">Reference proteome</keyword>
<keyword evidence="2" id="KW-0472">Membrane</keyword>
<feature type="compositionally biased region" description="Low complexity" evidence="1">
    <location>
        <begin position="327"/>
        <end position="342"/>
    </location>
</feature>
<evidence type="ECO:0000256" key="1">
    <source>
        <dbReference type="SAM" id="MobiDB-lite"/>
    </source>
</evidence>
<dbReference type="GeneID" id="18758684"/>
<evidence type="ECO:0000313" key="4">
    <source>
        <dbReference type="Proteomes" id="UP000006753"/>
    </source>
</evidence>
<dbReference type="KEGG" id="mbe:MBM_02749"/>
<feature type="compositionally biased region" description="Low complexity" evidence="1">
    <location>
        <begin position="577"/>
        <end position="601"/>
    </location>
</feature>
<feature type="compositionally biased region" description="Basic and acidic residues" evidence="1">
    <location>
        <begin position="1053"/>
        <end position="1064"/>
    </location>
</feature>
<dbReference type="OMA" id="TRRESKM"/>
<feature type="transmembrane region" description="Helical" evidence="2">
    <location>
        <begin position="31"/>
        <end position="55"/>
    </location>
</feature>
<feature type="compositionally biased region" description="Basic and acidic residues" evidence="1">
    <location>
        <begin position="1076"/>
        <end position="1097"/>
    </location>
</feature>
<organism evidence="3 4">
    <name type="scientific">Marssonina brunnea f. sp. multigermtubi (strain MB_m1)</name>
    <name type="common">Marssonina leaf spot fungus</name>
    <dbReference type="NCBI Taxonomy" id="1072389"/>
    <lineage>
        <taxon>Eukaryota</taxon>
        <taxon>Fungi</taxon>
        <taxon>Dikarya</taxon>
        <taxon>Ascomycota</taxon>
        <taxon>Pezizomycotina</taxon>
        <taxon>Leotiomycetes</taxon>
        <taxon>Helotiales</taxon>
        <taxon>Drepanopezizaceae</taxon>
        <taxon>Drepanopeziza</taxon>
    </lineage>
</organism>
<dbReference type="OrthoDB" id="3546893at2759"/>
<feature type="compositionally biased region" description="Low complexity" evidence="1">
    <location>
        <begin position="815"/>
        <end position="835"/>
    </location>
</feature>
<feature type="region of interest" description="Disordered" evidence="1">
    <location>
        <begin position="190"/>
        <end position="212"/>
    </location>
</feature>
<feature type="region of interest" description="Disordered" evidence="1">
    <location>
        <begin position="812"/>
        <end position="913"/>
    </location>
</feature>
<reference evidence="3 4" key="1">
    <citation type="journal article" date="2012" name="BMC Genomics">
        <title>Sequencing the genome of Marssonina brunnea reveals fungus-poplar co-evolution.</title>
        <authorList>
            <person name="Zhu S."/>
            <person name="Cao Y.-Z."/>
            <person name="Jiang C."/>
            <person name="Tan B.-Y."/>
            <person name="Wang Z."/>
            <person name="Feng S."/>
            <person name="Zhang L."/>
            <person name="Su X.-H."/>
            <person name="Brejova B."/>
            <person name="Vinar T."/>
            <person name="Xu M."/>
            <person name="Wang M.-X."/>
            <person name="Zhang S.-G."/>
            <person name="Huang M.-R."/>
            <person name="Wu R."/>
            <person name="Zhou Y."/>
        </authorList>
    </citation>
    <scope>NUCLEOTIDE SEQUENCE [LARGE SCALE GENOMIC DNA]</scope>
    <source>
        <strain evidence="3 4">MB_m1</strain>
    </source>
</reference>
<evidence type="ECO:0000313" key="3">
    <source>
        <dbReference type="EMBL" id="EKD19512.1"/>
    </source>
</evidence>
<keyword evidence="2" id="KW-1133">Transmembrane helix</keyword>
<name>K1X3B1_MARBU</name>
<feature type="region of interest" description="Disordered" evidence="1">
    <location>
        <begin position="969"/>
        <end position="1006"/>
    </location>
</feature>
<sequence length="1140" mass="125559">MAEGDGEIWGIWPRNMASEYSVGSTTLTTGAILGIAIGGAFLLFLLLAGIGILLVKKRHRRERARNPEGGDDEHMDMDMDLKTAIRCTQPPDVGRGRRLSHSFAPFLPVTDNDTRHEWTKQDGLQVPPMARSNSTHRKGFFRTPSVRDSWPLITPPTLPFLPGQSSMVPCPVAPPGYVVGDIARWPKRTAPILGRKNSQDSSKSASPTRDPHVLDVMPYRRIHRRSTSEDQLSTILRSTSQRLRDAQRKSMTRTLSSLAQSPGLPPSERLPTPPMRKAIESREVLIDPPENAESVGSSIYEYARTPSPNKRTSRSHSQRSLAPSPASSNRSPKFPKSPSPSVESKDSLCEVDTPDRVIPSPLASPSRRSSREPKRHPMRTSSDAKDVSVTIHNDAPAPLFATGSEGVARSKSVLKKPQRISLTSDPFYTSVRSPKPIMPLSLVQGPRPMSIRKATFGQEANPERPPDFNSPLRDVSGNARTTPKSPLPDPPARTDQNPFQWSPQEAMHTRDTQTSPMRSSPHKKGHKRSNIVRVPNLSRPPSTIVDAVPEEPEEASPLRRNANPRYCSFLSASPPKSTNSSPTRSVASSRRTSVRPPSTSTFNPTVIIAALNSPSLALTPEQSPTHRSPTSEAGPSPTMSICNYYNELDTPTSEHGFFKPKAPISTSLQASPSTKKERRRAKNYSADYSADLALFSSHQNQQNQHERLLFFPPLPLATPSPTLTPRPDSRPLPNITSTMSGLRSKAVTPAPPLLTGPDHPTGPRSEPGAHTRATLSPPRDSMASTIGMLRRMNSEISLDSCNSLASIENEHSPALLGRRSPTRSRLSTSTTYTPLIEERGRSRGSQHYLSLGRPLSRTHERRTNRTSGVEKRDSHRIHKEKRKKRSEEQGSGMLVDELTPVKEGSSPLAAPNSLDRATERNTIANALGLRFPTLSHEGSVRVTPTKERERRGRQRESVLAGVERDDFHGFEPVAKSGGVDGMMESDHHDDEDDADEEKSRSRWSDAMCKPAALSIRRESKMEHPAPVTPPKWTLSGLGLAGVRLMDQDAGDRVNRAEGGDDRAGRPGSSGYYDNKGFLKDSPDRETISRMEAKEGKMGLDVGSGAREGAGAMRAQAMEERTLRRERERERGRERYSAFVM</sequence>
<dbReference type="HOGENOM" id="CLU_275218_0_0_1"/>
<feature type="compositionally biased region" description="Polar residues" evidence="1">
    <location>
        <begin position="229"/>
        <end position="241"/>
    </location>
</feature>
<feature type="compositionally biased region" description="Basic residues" evidence="1">
    <location>
        <begin position="520"/>
        <end position="530"/>
    </location>
</feature>
<accession>K1X3B1</accession>
<feature type="region of interest" description="Disordered" evidence="1">
    <location>
        <begin position="1053"/>
        <end position="1140"/>
    </location>
</feature>
<feature type="region of interest" description="Disordered" evidence="1">
    <location>
        <begin position="303"/>
        <end position="603"/>
    </location>
</feature>
<gene>
    <name evidence="3" type="ORF">MBM_02749</name>
</gene>
<feature type="region of interest" description="Disordered" evidence="1">
    <location>
        <begin position="224"/>
        <end position="274"/>
    </location>
</feature>
<feature type="compositionally biased region" description="Basic and acidic residues" evidence="1">
    <location>
        <begin position="1116"/>
        <end position="1140"/>
    </location>
</feature>
<feature type="region of interest" description="Disordered" evidence="1">
    <location>
        <begin position="617"/>
        <end position="637"/>
    </location>
</feature>
<dbReference type="Proteomes" id="UP000006753">
    <property type="component" value="Unassembled WGS sequence"/>
</dbReference>
<proteinExistence type="predicted"/>
<feature type="compositionally biased region" description="Polar residues" evidence="1">
    <location>
        <begin position="420"/>
        <end position="432"/>
    </location>
</feature>
<feature type="compositionally biased region" description="Polar residues" evidence="1">
    <location>
        <begin position="494"/>
        <end position="503"/>
    </location>
</feature>
<feature type="compositionally biased region" description="Basic and acidic residues" evidence="1">
    <location>
        <begin position="857"/>
        <end position="873"/>
    </location>
</feature>
<feature type="region of interest" description="Disordered" evidence="1">
    <location>
        <begin position="719"/>
        <end position="782"/>
    </location>
</feature>
<dbReference type="AlphaFoldDB" id="K1X3B1"/>
<keyword evidence="2" id="KW-0812">Transmembrane</keyword>
<feature type="region of interest" description="Disordered" evidence="1">
    <location>
        <begin position="653"/>
        <end position="681"/>
    </location>
</feature>
<dbReference type="InParanoid" id="K1X3B1"/>